<keyword evidence="3" id="KW-0597">Phosphoprotein</keyword>
<dbReference type="InterPro" id="IPR020806">
    <property type="entry name" value="PKS_PP-bd"/>
</dbReference>
<dbReference type="InterPro" id="IPR020845">
    <property type="entry name" value="AMP-binding_CS"/>
</dbReference>
<proteinExistence type="predicted"/>
<dbReference type="InterPro" id="IPR009081">
    <property type="entry name" value="PP-bd_ACP"/>
</dbReference>
<dbReference type="OrthoDB" id="9769888at2"/>
<feature type="compositionally biased region" description="Low complexity" evidence="5">
    <location>
        <begin position="1001"/>
        <end position="1013"/>
    </location>
</feature>
<dbReference type="Gene3D" id="2.30.38.10">
    <property type="entry name" value="Luciferase, Domain 3"/>
    <property type="match status" value="2"/>
</dbReference>
<dbReference type="InterPro" id="IPR045851">
    <property type="entry name" value="AMP-bd_C_sf"/>
</dbReference>
<protein>
    <submittedName>
        <fullName evidence="7">NRPS II ORF 2</fullName>
    </submittedName>
</protein>
<dbReference type="InterPro" id="IPR003819">
    <property type="entry name" value="TauD/TfdA-like"/>
</dbReference>
<dbReference type="SUPFAM" id="SSF52777">
    <property type="entry name" value="CoA-dependent acyltransferases"/>
    <property type="match status" value="8"/>
</dbReference>
<dbReference type="SUPFAM" id="SSF47336">
    <property type="entry name" value="ACP-like"/>
    <property type="match status" value="2"/>
</dbReference>
<dbReference type="HOGENOM" id="CLU_000022_11_0_4"/>
<evidence type="ECO:0000313" key="7">
    <source>
        <dbReference type="EMBL" id="CDG82376.1"/>
    </source>
</evidence>
<dbReference type="InterPro" id="IPR025110">
    <property type="entry name" value="AMP-bd_C"/>
</dbReference>
<dbReference type="PATRIC" id="fig|1349767.4.peg.3415"/>
<dbReference type="GO" id="GO:0031177">
    <property type="term" value="F:phosphopantetheine binding"/>
    <property type="evidence" value="ECO:0007669"/>
    <property type="project" value="InterPro"/>
</dbReference>
<keyword evidence="8" id="KW-1185">Reference proteome</keyword>
<dbReference type="InterPro" id="IPR001242">
    <property type="entry name" value="Condensation_dom"/>
</dbReference>
<evidence type="ECO:0000256" key="3">
    <source>
        <dbReference type="ARBA" id="ARBA00022553"/>
    </source>
</evidence>
<evidence type="ECO:0000256" key="4">
    <source>
        <dbReference type="ARBA" id="ARBA00023002"/>
    </source>
</evidence>
<dbReference type="PROSITE" id="PS00012">
    <property type="entry name" value="PHOSPHOPANTETHEINE"/>
    <property type="match status" value="2"/>
</dbReference>
<evidence type="ECO:0000259" key="6">
    <source>
        <dbReference type="PROSITE" id="PS50075"/>
    </source>
</evidence>
<feature type="region of interest" description="Disordered" evidence="5">
    <location>
        <begin position="994"/>
        <end position="1013"/>
    </location>
</feature>
<dbReference type="KEGG" id="jag:GJA_1740"/>
<dbReference type="Pfam" id="PF00550">
    <property type="entry name" value="PP-binding"/>
    <property type="match status" value="2"/>
</dbReference>
<dbReference type="InterPro" id="IPR010071">
    <property type="entry name" value="AA_adenyl_dom"/>
</dbReference>
<dbReference type="InterPro" id="IPR036736">
    <property type="entry name" value="ACP-like_sf"/>
</dbReference>
<dbReference type="InterPro" id="IPR042098">
    <property type="entry name" value="TauD-like_sf"/>
</dbReference>
<dbReference type="Gene3D" id="3.30.300.30">
    <property type="match status" value="2"/>
</dbReference>
<reference evidence="7 8" key="1">
    <citation type="journal article" date="2015" name="Genome Announc.">
        <title>Genome Sequence of Mushroom Soft-Rot Pathogen Janthinobacterium agaricidamnosum.</title>
        <authorList>
            <person name="Graupner K."/>
            <person name="Lackner G."/>
            <person name="Hertweck C."/>
        </authorList>
    </citation>
    <scope>NUCLEOTIDE SEQUENCE [LARGE SCALE GENOMIC DNA]</scope>
    <source>
        <strain evidence="8">NBRC 102515 / DSM 9628</strain>
    </source>
</reference>
<dbReference type="SMART" id="SM00823">
    <property type="entry name" value="PKS_PP"/>
    <property type="match status" value="2"/>
</dbReference>
<dbReference type="Pfam" id="PF02668">
    <property type="entry name" value="TauD"/>
    <property type="match status" value="1"/>
</dbReference>
<sequence length="3469" mass="372282">MKRDDQQGQQIARRFAALAPEARRAFLARLAAMGLNFAELPIVAADPQQRTDAPLSPAQHGMWLTWQLDPDSAAYSMPGLLRLRGRLDRAALQAGLDHLVLRHEALRTQYRALPGQPPLQVVLDAAPLPLALHDLRDLPPAEAQGAASRLATRFAAAPFQLDREAPFRAALIQLAEDEHALALAVHHIAADGWSLQILVGELLQLYQGYAAGAAPALAPLPIQFADYARWQRNWLDAGERERQLAYWRTQLDHSGDDGDAVLALPFDRPRGALAGGEGRHRFSFAPAAATGLRQLAREHGATLYMVMLALFKLTLYRMTGQHDLRVAAPVANRQRAETHGLVGYLTNLQVLRSRLDSGAGFTALLAQVREAVLGGQAHQDLPFDSLVEALAPQRQPGVHPLVQVKCTEQSALPLARVVAGLALELEELSGGAAHFDLGFDFIDDGETIEGVLAYPDALFDLLTMQRWAGQLQACAVQVALQPRRALRELAPPDAEPLALLDGAATSFEHADVLALWASQVRAAPHAGAVRFEDAEYSYAELDAESDRLAGLLAAAGAGPESRVALHAPRGCEFVLGLLAVLKSGAAYVPLDPQLPAERLAFQLADSGARLLLSAAAPAWSGTLPCLPLGFGGAPAAADLTAPRIAPHPQQAAYLIYTSGSTGQPKGVVVTHGALANYVQAVLARLQLPPQASSMAMVSTVAADLGHTTLFGALCSGRLLHLISAERAFDPDRFADYMRRHAVDVLKIVPGHMQALLQAAQAADALPRHTLVIGGESASQALLDRIRALRPACRVVNHYGPTETTVGLLTHAATAHQAAPLPAGRPLANAGACIMDADLNLAPVGVSGELYLGGAGLARGYQGRAGMTAERFVPHPLLAGQRLYRSGDRARLLADGAIEFLGRADDQVKIRGYRVEPREVAAALLALDGVAAAEVLAAPDSEQRLRLLAYVVCADRDGAALARQLAATLPDYMVPAAIVVMQQLPLTANGKVDRKRLPAPEQPQGGSAGGAAPQGEVEQKLAAIWAEVLKVGQVGRDDNFFALGGDSILTLQIVARARKAGIRFSPRHLMEKQTVAALAALAQPAAPAAVAAPAPSDTSSATAAFALTPVQRWFFEQPMAARHHWNQSVLLELDAPPDGRLMQQALWRLAERHGALRLRFGQHDGAWMQREDTAAPLPNYTHINLGHEADAGAAIARESGVLHAALDLQHGPLLRAAWLDIGAAGAAAGRLLLVCHHLVVDAVSWRLLLEDLQAIYHDLLAGRPPQAAPDGASFADWSRALQQHAATPGVQAQLAYWQAQSAPPLPADHALGTDTEGAARTIHLALDRASSAQLLGGACGAYRNRPEELMLAALAHTLCRWSGNGSVLVELEGHGREDFDGAPDPSRTAGWFTSLYPVRLVPAAGDDIAGDIVGIKEQLRQVPGKGLGYGLLRYLGGHGAELARLPAPQLTFNYLGKVERQAGAGWTLADDAGGQSRAPDSPRRCCFDLTLMVRDGCLLLDWTYSANRHAAATVEALAHAFVERLRQVLAHGADPLQGRLTPSDVPLCGLDQAALDALALPARRIEDMYPLSPMQAGMLFHSQYQPEPGGAAYVNQLSVDIGGLRVAPFAAAWRAAIARHAVLRSAFVSSAAAPLQWVARDVDLPLREIDLRGQAGAAAEADRLARAELERGFDLASAPLMRLLLLRLDGAADGISAAAPLYRLVWTCHHLLLDGWSSSSLLAEVLREYAGETVSAPAGRYRDHIAWLQAQDRPAAETWWRGQLARIEQPTRLADVLAAPALQSPALPATAGAQLFGGHQQVLDGAVTARLLATARRERITLNTLVQGAWILLLQRYTGQAAVTVGVTTAGRPAELAGAEQVLGLFINTLPLTAAPSPGAAAGDWLRALQADNLAMREHEHTPLVELQRWAGHGGQALFDTLIVFENFPMDQALLAAAPGGLRFGAIGGRDDTHYPLTITAVLAGGVDPALRLHYSYDAARFSAPQVAAIAAQAERLLAALADTPQLPCGALPLLASDAETALLAAGDNPRRYPADQAVHRLIERQAALRPDAPALAHDGVTLSHAELNRRANRLARQLSALGVGPERRVGVALERSIEMVVAVLAILKAGGAYVPLDPAYPAERLAAMMDDSGVMLMLAQSGIAATLPRRPGLALLEVVAETGTDAAPPELQSNLDLNLDLPVHPDSLVYLIYTSGSTGKPKGIGVAHRALAEHAQVAVGYFGLTPADRMLLFSTINFDGFVEQLFPPLVAGAAVVLRGPALWDSDTFYRTTLEQGITIADLSTAYWNMLVQDFARHGVRDYGALRQVQATGEAMPPEALQAWRAAGLGHVKLLNTYGPTEAIVTATAYDCAPYVSGGLPLPAQMPIGQPLAGRRAYVLDAELRLAPPGVPGELCLGGELLARAYAGRAGLSAERFIADPYGPAGARLYRTGDLVRWSADGRLEYLGRFDHQVKIRGFRIELGEIEAQLMARPGVREAVALALSGGRLAAYVTGENLDGAALRQGLAGLLPDYMVPAVVVVLAALPLTPGGKIDRKALPAPDFGAAVEQPLDGAAEQALGGLWRELLGLERVGRDSHFFESGGHSLLAIQLCSRVRSALRAELPLRAVFAHPRLADMAAHIVTAVSHEAAALLPVARRAAMPLSPVQHRLWLVDRLASPAQRSAYNIAAALRLSGALDPQRLQCALNALVRRHEVLRTSYPHSEDGDPYAAIAAVLELPLPLLDLSAQPPAQARRSVAGLLAEQRRQPFELEHGPLLRMALLRLDPRQHVLLLCVHHMVFDGWSEAVFLRELAACYQGAEAGLPALPVQYADYAAWHAAKFEGPAGAASAAFWRDYLAGAPALSTLPGDGRPSASGPVAAVRSALAPLTLTADAALRLEQLGRSHGATLFMVLLAAFLQVLHRESGQDDLVVGTDTAGRDRTELEGLIGFFVNVVPLRSRRDAAQQDDFGAWLERVRDSVLRAFEHGDLPFDQIVDAAGAGAARERGRHPLLQTLFVLQNVPAGRADIDGLAIELLPDQGAPSKFELAVFVSQEQGKEQDKERGSLRAEWIYHADRHQHATVARAAQAWQRTLDQLAGVPGYAPAGPAAIETEENTIMTKPAPAAGKLDRLNKLSAPRGAARPAVSMSFLRPGQEFPAVIEARDAGLDAVAWAREQRDLVESMLLRHGGILFRGFGLRTAQEFESFAEAIEPQLHGDYGDLPKKEGGRNIYRSTPYPERQMILFHNESAHLDQWPRKQWFFCELPSPVGGATPIVDCREMLRRLPAELVAEFERKQLLYIRTFNNRLDVSWQDFFKTTQRAEVETRLRLAGIDFEWLDNDELQTRTRCPAVIAHPVSGERAFFNQVQLHHVSCLEPELRADLLTMVGAHRLPRQVCFGDGSPIPDATMELIGRTYEECAVRFDWRQGDVIMLDNMLAAHARDPFEGPRKIVVAMGEMVRRADLEQQAAQPPQQDTNPAASSAPQQTQEN</sequence>
<name>W0V3C9_9BURK</name>
<dbReference type="CDD" id="cd05930">
    <property type="entry name" value="A_NRPS"/>
    <property type="match status" value="1"/>
</dbReference>
<dbReference type="Gene3D" id="3.40.50.980">
    <property type="match status" value="4"/>
</dbReference>
<evidence type="ECO:0000313" key="8">
    <source>
        <dbReference type="Proteomes" id="UP000027604"/>
    </source>
</evidence>
<dbReference type="Gene3D" id="3.30.559.30">
    <property type="entry name" value="Nonribosomal peptide synthetase, condensation domain"/>
    <property type="match status" value="4"/>
</dbReference>
<dbReference type="STRING" id="1349767.GJA_1740"/>
<keyword evidence="4" id="KW-0560">Oxidoreductase</keyword>
<organism evidence="7 8">
    <name type="scientific">Janthinobacterium agaricidamnosum NBRC 102515 = DSM 9628</name>
    <dbReference type="NCBI Taxonomy" id="1349767"/>
    <lineage>
        <taxon>Bacteria</taxon>
        <taxon>Pseudomonadati</taxon>
        <taxon>Pseudomonadota</taxon>
        <taxon>Betaproteobacteria</taxon>
        <taxon>Burkholderiales</taxon>
        <taxon>Oxalobacteraceae</taxon>
        <taxon>Janthinobacterium</taxon>
    </lineage>
</organism>
<dbReference type="Proteomes" id="UP000027604">
    <property type="component" value="Chromosome I"/>
</dbReference>
<dbReference type="EMBL" id="HG322949">
    <property type="protein sequence ID" value="CDG82376.1"/>
    <property type="molecule type" value="Genomic_DNA"/>
</dbReference>
<evidence type="ECO:0000256" key="1">
    <source>
        <dbReference type="ARBA" id="ARBA00001957"/>
    </source>
</evidence>
<dbReference type="FunFam" id="3.30.559.10:FF:000012">
    <property type="entry name" value="Non-ribosomal peptide synthetase"/>
    <property type="match status" value="1"/>
</dbReference>
<dbReference type="Pfam" id="PF00501">
    <property type="entry name" value="AMP-binding"/>
    <property type="match status" value="2"/>
</dbReference>
<dbReference type="InterPro" id="IPR023213">
    <property type="entry name" value="CAT-like_dom_sf"/>
</dbReference>
<feature type="compositionally biased region" description="Polar residues" evidence="5">
    <location>
        <begin position="3446"/>
        <end position="3469"/>
    </location>
</feature>
<feature type="region of interest" description="Disordered" evidence="5">
    <location>
        <begin position="3441"/>
        <end position="3469"/>
    </location>
</feature>
<dbReference type="InterPro" id="IPR010060">
    <property type="entry name" value="NRPS_synth"/>
</dbReference>
<dbReference type="PANTHER" id="PTHR45398">
    <property type="match status" value="1"/>
</dbReference>
<dbReference type="SUPFAM" id="SSF56801">
    <property type="entry name" value="Acetyl-CoA synthetase-like"/>
    <property type="match status" value="2"/>
</dbReference>
<dbReference type="Pfam" id="PF00668">
    <property type="entry name" value="Condensation"/>
    <property type="match status" value="4"/>
</dbReference>
<accession>W0V3C9</accession>
<keyword evidence="2" id="KW-0596">Phosphopantetheine</keyword>
<dbReference type="Gene3D" id="3.30.559.10">
    <property type="entry name" value="Chloramphenicol acetyltransferase-like domain"/>
    <property type="match status" value="4"/>
</dbReference>
<evidence type="ECO:0000256" key="2">
    <source>
        <dbReference type="ARBA" id="ARBA00022450"/>
    </source>
</evidence>
<dbReference type="NCBIfam" id="TIGR01720">
    <property type="entry name" value="NRPS-para261"/>
    <property type="match status" value="1"/>
</dbReference>
<dbReference type="FunFam" id="3.40.50.980:FF:000001">
    <property type="entry name" value="Non-ribosomal peptide synthetase"/>
    <property type="match status" value="1"/>
</dbReference>
<dbReference type="InterPro" id="IPR000873">
    <property type="entry name" value="AMP-dep_synth/lig_dom"/>
</dbReference>
<dbReference type="eggNOG" id="COG1020">
    <property type="taxonomic scope" value="Bacteria"/>
</dbReference>
<gene>
    <name evidence="7" type="ORF">GJA_1740</name>
</gene>
<dbReference type="CDD" id="cd19534">
    <property type="entry name" value="E_NRPS"/>
    <property type="match status" value="1"/>
</dbReference>
<feature type="domain" description="Carrier" evidence="6">
    <location>
        <begin position="2550"/>
        <end position="2625"/>
    </location>
</feature>
<dbReference type="PANTHER" id="PTHR45398:SF1">
    <property type="entry name" value="ENZYME, PUTATIVE (JCVI)-RELATED"/>
    <property type="match status" value="1"/>
</dbReference>
<dbReference type="InterPro" id="IPR006162">
    <property type="entry name" value="Ppantetheine_attach_site"/>
</dbReference>
<comment type="cofactor">
    <cofactor evidence="1">
        <name>pantetheine 4'-phosphate</name>
        <dbReference type="ChEBI" id="CHEBI:47942"/>
    </cofactor>
</comment>
<dbReference type="GO" id="GO:0016706">
    <property type="term" value="F:2-oxoglutarate-dependent dioxygenase activity"/>
    <property type="evidence" value="ECO:0007669"/>
    <property type="project" value="UniProtKB-ARBA"/>
</dbReference>
<feature type="domain" description="Carrier" evidence="6">
    <location>
        <begin position="1011"/>
        <end position="1085"/>
    </location>
</feature>
<dbReference type="Gene3D" id="3.60.130.10">
    <property type="entry name" value="Clavaminate synthase-like"/>
    <property type="match status" value="1"/>
</dbReference>
<dbReference type="FunFam" id="1.10.1200.10:FF:000005">
    <property type="entry name" value="Nonribosomal peptide synthetase 1"/>
    <property type="match status" value="2"/>
</dbReference>
<dbReference type="PROSITE" id="PS50075">
    <property type="entry name" value="CARRIER"/>
    <property type="match status" value="2"/>
</dbReference>
<dbReference type="Pfam" id="PF13193">
    <property type="entry name" value="AMP-binding_C"/>
    <property type="match status" value="1"/>
</dbReference>
<dbReference type="CDD" id="cd19531">
    <property type="entry name" value="LCL_NRPS-like"/>
    <property type="match status" value="2"/>
</dbReference>
<dbReference type="Gene3D" id="1.10.1200.10">
    <property type="entry name" value="ACP-like"/>
    <property type="match status" value="2"/>
</dbReference>
<dbReference type="SUPFAM" id="SSF51197">
    <property type="entry name" value="Clavaminate synthase-like"/>
    <property type="match status" value="1"/>
</dbReference>
<evidence type="ECO:0000256" key="5">
    <source>
        <dbReference type="SAM" id="MobiDB-lite"/>
    </source>
</evidence>
<dbReference type="RefSeq" id="WP_081905288.1">
    <property type="nucleotide sequence ID" value="NZ_BCTH01000005.1"/>
</dbReference>
<dbReference type="NCBIfam" id="TIGR01733">
    <property type="entry name" value="AA-adenyl-dom"/>
    <property type="match status" value="2"/>
</dbReference>
<dbReference type="PROSITE" id="PS00455">
    <property type="entry name" value="AMP_BINDING"/>
    <property type="match status" value="2"/>
</dbReference>